<protein>
    <submittedName>
        <fullName evidence="1">Uncharacterized protein</fullName>
    </submittedName>
</protein>
<dbReference type="AlphaFoldDB" id="A0A5Q4ZPD1"/>
<dbReference type="EMBL" id="LR699554">
    <property type="protein sequence ID" value="VVD34118.1"/>
    <property type="molecule type" value="Genomic_DNA"/>
</dbReference>
<organism evidence="1 2">
    <name type="scientific">Paraburkholderia dioscoreae</name>
    <dbReference type="NCBI Taxonomy" id="2604047"/>
    <lineage>
        <taxon>Bacteria</taxon>
        <taxon>Pseudomonadati</taxon>
        <taxon>Pseudomonadota</taxon>
        <taxon>Betaproteobacteria</taxon>
        <taxon>Burkholderiales</taxon>
        <taxon>Burkholderiaceae</taxon>
        <taxon>Paraburkholderia</taxon>
    </lineage>
</organism>
<accession>A0A5Q4ZPD1</accession>
<evidence type="ECO:0000313" key="1">
    <source>
        <dbReference type="EMBL" id="VVD34118.1"/>
    </source>
</evidence>
<dbReference type="KEGG" id="pdio:PDMSB3_2834.1"/>
<proteinExistence type="predicted"/>
<name>A0A5Q4ZPD1_9BURK</name>
<keyword evidence="2" id="KW-1185">Reference proteome</keyword>
<dbReference type="Proteomes" id="UP000325811">
    <property type="component" value="Chromosome II"/>
</dbReference>
<reference evidence="1 2" key="1">
    <citation type="submission" date="2019-08" db="EMBL/GenBank/DDBJ databases">
        <authorList>
            <person name="Herpell B J."/>
        </authorList>
    </citation>
    <scope>NUCLEOTIDE SEQUENCE [LARGE SCALE GENOMIC DNA]</scope>
    <source>
        <strain evidence="2">Msb3</strain>
    </source>
</reference>
<sequence>MLLYDSEAGGLIIREIRPVVCDIRGFGKPMPALVEIENKFQNYLFGNYSCKWAGSSFMLDVKRSRDAARLTGDSRGEDRNA</sequence>
<evidence type="ECO:0000313" key="2">
    <source>
        <dbReference type="Proteomes" id="UP000325811"/>
    </source>
</evidence>
<gene>
    <name evidence="1" type="ORF">PDMSB3_2834</name>
</gene>